<name>A0A5B6WUY1_9ROSI</name>
<organism evidence="2 3">
    <name type="scientific">Gossypium australe</name>
    <dbReference type="NCBI Taxonomy" id="47621"/>
    <lineage>
        <taxon>Eukaryota</taxon>
        <taxon>Viridiplantae</taxon>
        <taxon>Streptophyta</taxon>
        <taxon>Embryophyta</taxon>
        <taxon>Tracheophyta</taxon>
        <taxon>Spermatophyta</taxon>
        <taxon>Magnoliopsida</taxon>
        <taxon>eudicotyledons</taxon>
        <taxon>Gunneridae</taxon>
        <taxon>Pentapetalae</taxon>
        <taxon>rosids</taxon>
        <taxon>malvids</taxon>
        <taxon>Malvales</taxon>
        <taxon>Malvaceae</taxon>
        <taxon>Malvoideae</taxon>
        <taxon>Gossypium</taxon>
    </lineage>
</organism>
<keyword evidence="3" id="KW-1185">Reference proteome</keyword>
<dbReference type="AlphaFoldDB" id="A0A5B6WUY1"/>
<evidence type="ECO:0000256" key="1">
    <source>
        <dbReference type="SAM" id="MobiDB-lite"/>
    </source>
</evidence>
<dbReference type="Proteomes" id="UP000325315">
    <property type="component" value="Unassembled WGS sequence"/>
</dbReference>
<dbReference type="OrthoDB" id="437338at2759"/>
<evidence type="ECO:0000313" key="3">
    <source>
        <dbReference type="Proteomes" id="UP000325315"/>
    </source>
</evidence>
<feature type="region of interest" description="Disordered" evidence="1">
    <location>
        <begin position="67"/>
        <end position="94"/>
    </location>
</feature>
<feature type="compositionally biased region" description="Polar residues" evidence="1">
    <location>
        <begin position="68"/>
        <end position="85"/>
    </location>
</feature>
<dbReference type="EMBL" id="SMMG02000002">
    <property type="protein sequence ID" value="KAA3484587.1"/>
    <property type="molecule type" value="Genomic_DNA"/>
</dbReference>
<protein>
    <submittedName>
        <fullName evidence="2">RVP_2 domain-containing protein</fullName>
    </submittedName>
</protein>
<reference evidence="3" key="1">
    <citation type="journal article" date="2019" name="Plant Biotechnol. J.">
        <title>Genome sequencing of the Australian wild diploid species Gossypium australe highlights disease resistance and delayed gland morphogenesis.</title>
        <authorList>
            <person name="Cai Y."/>
            <person name="Cai X."/>
            <person name="Wang Q."/>
            <person name="Wang P."/>
            <person name="Zhang Y."/>
            <person name="Cai C."/>
            <person name="Xu Y."/>
            <person name="Wang K."/>
            <person name="Zhou Z."/>
            <person name="Wang C."/>
            <person name="Geng S."/>
            <person name="Li B."/>
            <person name="Dong Q."/>
            <person name="Hou Y."/>
            <person name="Wang H."/>
            <person name="Ai P."/>
            <person name="Liu Z."/>
            <person name="Yi F."/>
            <person name="Sun M."/>
            <person name="An G."/>
            <person name="Cheng J."/>
            <person name="Zhang Y."/>
            <person name="Shi Q."/>
            <person name="Xie Y."/>
            <person name="Shi X."/>
            <person name="Chang Y."/>
            <person name="Huang F."/>
            <person name="Chen Y."/>
            <person name="Hong S."/>
            <person name="Mi L."/>
            <person name="Sun Q."/>
            <person name="Zhang L."/>
            <person name="Zhou B."/>
            <person name="Peng R."/>
            <person name="Zhang X."/>
            <person name="Liu F."/>
        </authorList>
    </citation>
    <scope>NUCLEOTIDE SEQUENCE [LARGE SCALE GENOMIC DNA]</scope>
    <source>
        <strain evidence="3">cv. PA1801</strain>
    </source>
</reference>
<accession>A0A5B6WUY1</accession>
<proteinExistence type="predicted"/>
<sequence>MVQILRLDIQVEIIRDRVLAQKLKLQLNQVLAVLKAASLSVDSVEGDMWENAGQNVRLSNVMARSRPLRNTRNVSGSQRGTTDTAVRSEARALT</sequence>
<evidence type="ECO:0000313" key="2">
    <source>
        <dbReference type="EMBL" id="KAA3484587.1"/>
    </source>
</evidence>
<comment type="caution">
    <text evidence="2">The sequence shown here is derived from an EMBL/GenBank/DDBJ whole genome shotgun (WGS) entry which is preliminary data.</text>
</comment>
<gene>
    <name evidence="2" type="ORF">EPI10_006662</name>
</gene>